<protein>
    <recommendedName>
        <fullName evidence="3">Chitin-binding type-2 domain-containing protein</fullName>
    </recommendedName>
</protein>
<reference evidence="4" key="1">
    <citation type="journal article" date="2016" name="Mol. Ecol. Resour.">
        <title>Evaluation of the impact of RNA preservation methods of spiders for de novo transcriptome assembly.</title>
        <authorList>
            <person name="Kono N."/>
            <person name="Nakamura H."/>
            <person name="Ito Y."/>
            <person name="Tomita M."/>
            <person name="Arakawa K."/>
        </authorList>
    </citation>
    <scope>NUCLEOTIDE SEQUENCE</scope>
    <source>
        <tissue evidence="4">Whole body</tissue>
    </source>
</reference>
<dbReference type="RefSeq" id="XP_071044525.1">
    <property type="nucleotide sequence ID" value="XM_071188424.1"/>
</dbReference>
<feature type="compositionally biased region" description="Low complexity" evidence="1">
    <location>
        <begin position="189"/>
        <end position="207"/>
    </location>
</feature>
<feature type="region of interest" description="Disordered" evidence="1">
    <location>
        <begin position="111"/>
        <end position="222"/>
    </location>
</feature>
<feature type="compositionally biased region" description="Pro residues" evidence="1">
    <location>
        <begin position="135"/>
        <end position="145"/>
    </location>
</feature>
<dbReference type="InterPro" id="IPR036508">
    <property type="entry name" value="Chitin-bd_dom_sf"/>
</dbReference>
<dbReference type="AlphaFoldDB" id="A0A2L2Y9M1"/>
<feature type="compositionally biased region" description="Low complexity" evidence="1">
    <location>
        <begin position="113"/>
        <end position="122"/>
    </location>
</feature>
<dbReference type="InterPro" id="IPR002557">
    <property type="entry name" value="Chitin-bd_dom"/>
</dbReference>
<keyword evidence="2" id="KW-0732">Signal</keyword>
<dbReference type="InterPro" id="IPR052976">
    <property type="entry name" value="Scoloptoxin-like"/>
</dbReference>
<proteinExistence type="evidence at transcript level"/>
<organism evidence="4">
    <name type="scientific">Parasteatoda tepidariorum</name>
    <name type="common">Common house spider</name>
    <name type="synonym">Achaearanea tepidariorum</name>
    <dbReference type="NCBI Taxonomy" id="114398"/>
    <lineage>
        <taxon>Eukaryota</taxon>
        <taxon>Metazoa</taxon>
        <taxon>Ecdysozoa</taxon>
        <taxon>Arthropoda</taxon>
        <taxon>Chelicerata</taxon>
        <taxon>Arachnida</taxon>
        <taxon>Araneae</taxon>
        <taxon>Araneomorphae</taxon>
        <taxon>Entelegynae</taxon>
        <taxon>Araneoidea</taxon>
        <taxon>Theridiidae</taxon>
        <taxon>Parasteatoda</taxon>
    </lineage>
</organism>
<dbReference type="OrthoDB" id="6434376at2759"/>
<dbReference type="Pfam" id="PF01607">
    <property type="entry name" value="CBM_14"/>
    <property type="match status" value="2"/>
</dbReference>
<dbReference type="SMART" id="SM00494">
    <property type="entry name" value="ChtBD2"/>
    <property type="match status" value="2"/>
</dbReference>
<dbReference type="PANTHER" id="PTHR22933:SF43">
    <property type="entry name" value="LP10131P"/>
    <property type="match status" value="1"/>
</dbReference>
<sequence length="409" mass="45131">MLKSRAVSLFLSTAVLAVVIAADSSMSRNKRQAPNHNVHEIPKTSFTCDDKNVGEYYADTEAHCQVYHVCIPGMNNRLSLISFVCPNGTIFSQATKVCTPYERVDCRLTSQFTTHGNGNNRRTNYEADDDYENYVPPPPPRPQPQPARQNTGTRSRNTPAPPPPPPPAPVTQPPRNNRFRSGSNQFRGQQAPTSTTAAPAPARVPVRANPPPQPPLPVRGAIAVPARPAPPAFRSPVLAARPPQTAAAAANALPARPTPRTVVSTSTSSYNYEYEYEYDYEDEQPASDQAKPRSKRETQDLTEENASGFTCDDKVPGAAYADLESKCQMFHICILLGKDKVLDYKVHCASGTIFDQQTGACREKEEVVCENSQLFYQFEKPNQPTSSKKPVMSKKKYFSSKKPTRLSKE</sequence>
<feature type="chain" id="PRO_5014610637" description="Chitin-binding type-2 domain-containing protein" evidence="2">
    <location>
        <begin position="18"/>
        <end position="409"/>
    </location>
</feature>
<dbReference type="EMBL" id="IAAA01016067">
    <property type="protein sequence ID" value="LAA03855.1"/>
    <property type="molecule type" value="mRNA"/>
</dbReference>
<evidence type="ECO:0000256" key="2">
    <source>
        <dbReference type="SAM" id="SignalP"/>
    </source>
</evidence>
<feature type="compositionally biased region" description="Basic residues" evidence="1">
    <location>
        <begin position="391"/>
        <end position="409"/>
    </location>
</feature>
<feature type="signal peptide" evidence="2">
    <location>
        <begin position="1"/>
        <end position="17"/>
    </location>
</feature>
<feature type="region of interest" description="Disordered" evidence="1">
    <location>
        <begin position="277"/>
        <end position="308"/>
    </location>
</feature>
<feature type="compositionally biased region" description="Polar residues" evidence="1">
    <location>
        <begin position="179"/>
        <end position="188"/>
    </location>
</feature>
<dbReference type="RefSeq" id="XP_042903461.1">
    <property type="nucleotide sequence ID" value="XM_043047527.2"/>
</dbReference>
<feature type="compositionally biased region" description="Pro residues" evidence="1">
    <location>
        <begin position="208"/>
        <end position="217"/>
    </location>
</feature>
<dbReference type="SUPFAM" id="SSF57625">
    <property type="entry name" value="Invertebrate chitin-binding proteins"/>
    <property type="match status" value="2"/>
</dbReference>
<name>A0A2L2Y9M1_PARTP</name>
<feature type="domain" description="Chitin-binding type-2" evidence="3">
    <location>
        <begin position="308"/>
        <end position="371"/>
    </location>
</feature>
<accession>A0A2L2Y9M1</accession>
<dbReference type="GeneID" id="107447776"/>
<evidence type="ECO:0000259" key="3">
    <source>
        <dbReference type="PROSITE" id="PS50940"/>
    </source>
</evidence>
<evidence type="ECO:0000313" key="4">
    <source>
        <dbReference type="EMBL" id="LAA03855.1"/>
    </source>
</evidence>
<dbReference type="Gene3D" id="2.170.140.10">
    <property type="entry name" value="Chitin binding domain"/>
    <property type="match status" value="2"/>
</dbReference>
<feature type="region of interest" description="Disordered" evidence="1">
    <location>
        <begin position="380"/>
        <end position="409"/>
    </location>
</feature>
<dbReference type="KEGG" id="ptep:107447776"/>
<dbReference type="OMA" id="CEMFHIC"/>
<dbReference type="GO" id="GO:0008061">
    <property type="term" value="F:chitin binding"/>
    <property type="evidence" value="ECO:0007669"/>
    <property type="project" value="InterPro"/>
</dbReference>
<evidence type="ECO:0000256" key="1">
    <source>
        <dbReference type="SAM" id="MobiDB-lite"/>
    </source>
</evidence>
<dbReference type="PROSITE" id="PS50940">
    <property type="entry name" value="CHIT_BIND_II"/>
    <property type="match status" value="2"/>
</dbReference>
<feature type="compositionally biased region" description="Pro residues" evidence="1">
    <location>
        <begin position="159"/>
        <end position="172"/>
    </location>
</feature>
<dbReference type="PANTHER" id="PTHR22933">
    <property type="entry name" value="FI18007P1-RELATED"/>
    <property type="match status" value="1"/>
</dbReference>
<dbReference type="GO" id="GO:0005576">
    <property type="term" value="C:extracellular region"/>
    <property type="evidence" value="ECO:0007669"/>
    <property type="project" value="InterPro"/>
</dbReference>
<feature type="domain" description="Chitin-binding type-2" evidence="3">
    <location>
        <begin position="45"/>
        <end position="108"/>
    </location>
</feature>